<gene>
    <name evidence="2" type="ORF">Bpfe_017377</name>
</gene>
<feature type="domain" description="Fibrinogen C-terminal" evidence="1">
    <location>
        <begin position="100"/>
        <end position="305"/>
    </location>
</feature>
<evidence type="ECO:0000259" key="1">
    <source>
        <dbReference type="SMART" id="SM00186"/>
    </source>
</evidence>
<reference evidence="2" key="1">
    <citation type="journal article" date="2023" name="PLoS Negl. Trop. Dis.">
        <title>A genome sequence for Biomphalaria pfeifferi, the major vector snail for the human-infecting parasite Schistosoma mansoni.</title>
        <authorList>
            <person name="Bu L."/>
            <person name="Lu L."/>
            <person name="Laidemitt M.R."/>
            <person name="Zhang S.M."/>
            <person name="Mutuku M."/>
            <person name="Mkoji G."/>
            <person name="Steinauer M."/>
            <person name="Loker E.S."/>
        </authorList>
    </citation>
    <scope>NUCLEOTIDE SEQUENCE</scope>
    <source>
        <strain evidence="2">KasaAsao</strain>
    </source>
</reference>
<evidence type="ECO:0000313" key="2">
    <source>
        <dbReference type="EMBL" id="KAK0053221.1"/>
    </source>
</evidence>
<sequence length="327" mass="37426">MTVCYKNNNLTVIYKSCFDKRDCRSLLECSVLCVSQVSCLGVLQTDPKTFYYHKSCSLLEFNDTCGGLLLQVHLKHYLFCGYAKMYNLSKIGWTGDKCDVAPQNCTTLKTLGFTTGFYWVNLLLDPYQPPKLVVCEITSWGQPRFILFKSNGRSDHNKTYAEFVTGYKIDESNYFIGLDTMYYITKYTPQRIDIEVFFGVIVEYASWFFMNVRFGNTTYGYSFTWNSKGTGNNPRYQVHATPCNISYGAFFSAWDLDRDGNTSVNVASKAGAGWYFDKTLECNPLGRLPSVMFADEENGQMLLPGLDMVNGSYARYLDYVKMFIDIF</sequence>
<name>A0AAD8BF39_BIOPF</name>
<dbReference type="SMART" id="SM00186">
    <property type="entry name" value="FBG"/>
    <property type="match status" value="1"/>
</dbReference>
<dbReference type="Gene3D" id="3.90.215.10">
    <property type="entry name" value="Gamma Fibrinogen, chain A, domain 1"/>
    <property type="match status" value="1"/>
</dbReference>
<dbReference type="SUPFAM" id="SSF56496">
    <property type="entry name" value="Fibrinogen C-terminal domain-like"/>
    <property type="match status" value="1"/>
</dbReference>
<accession>A0AAD8BF39</accession>
<dbReference type="AlphaFoldDB" id="A0AAD8BF39"/>
<proteinExistence type="predicted"/>
<dbReference type="Pfam" id="PF00147">
    <property type="entry name" value="Fibrinogen_C"/>
    <property type="match status" value="1"/>
</dbReference>
<dbReference type="Proteomes" id="UP001233172">
    <property type="component" value="Unassembled WGS sequence"/>
</dbReference>
<dbReference type="InterPro" id="IPR002181">
    <property type="entry name" value="Fibrinogen_a/b/g_C_dom"/>
</dbReference>
<dbReference type="InterPro" id="IPR014716">
    <property type="entry name" value="Fibrinogen_a/b/g_C_1"/>
</dbReference>
<dbReference type="InterPro" id="IPR036056">
    <property type="entry name" value="Fibrinogen-like_C"/>
</dbReference>
<dbReference type="EMBL" id="JASAOG010000088">
    <property type="protein sequence ID" value="KAK0053221.1"/>
    <property type="molecule type" value="Genomic_DNA"/>
</dbReference>
<organism evidence="2 3">
    <name type="scientific">Biomphalaria pfeifferi</name>
    <name type="common">Bloodfluke planorb</name>
    <name type="synonym">Freshwater snail</name>
    <dbReference type="NCBI Taxonomy" id="112525"/>
    <lineage>
        <taxon>Eukaryota</taxon>
        <taxon>Metazoa</taxon>
        <taxon>Spiralia</taxon>
        <taxon>Lophotrochozoa</taxon>
        <taxon>Mollusca</taxon>
        <taxon>Gastropoda</taxon>
        <taxon>Heterobranchia</taxon>
        <taxon>Euthyneura</taxon>
        <taxon>Panpulmonata</taxon>
        <taxon>Hygrophila</taxon>
        <taxon>Lymnaeoidea</taxon>
        <taxon>Planorbidae</taxon>
        <taxon>Biomphalaria</taxon>
    </lineage>
</organism>
<evidence type="ECO:0000313" key="3">
    <source>
        <dbReference type="Proteomes" id="UP001233172"/>
    </source>
</evidence>
<protein>
    <submittedName>
        <fullName evidence="2">BpsFReDn29</fullName>
    </submittedName>
</protein>
<keyword evidence="3" id="KW-1185">Reference proteome</keyword>
<comment type="caution">
    <text evidence="2">The sequence shown here is derived from an EMBL/GenBank/DDBJ whole genome shotgun (WGS) entry which is preliminary data.</text>
</comment>
<reference evidence="2" key="2">
    <citation type="submission" date="2023-04" db="EMBL/GenBank/DDBJ databases">
        <authorList>
            <person name="Bu L."/>
            <person name="Lu L."/>
            <person name="Laidemitt M.R."/>
            <person name="Zhang S.M."/>
            <person name="Mutuku M."/>
            <person name="Mkoji G."/>
            <person name="Steinauer M."/>
            <person name="Loker E.S."/>
        </authorList>
    </citation>
    <scope>NUCLEOTIDE SEQUENCE</scope>
    <source>
        <strain evidence="2">KasaAsao</strain>
        <tissue evidence="2">Whole Snail</tissue>
    </source>
</reference>